<reference evidence="1 2" key="1">
    <citation type="submission" date="2016-10" db="EMBL/GenBank/DDBJ databases">
        <authorList>
            <person name="de Groot N.N."/>
        </authorList>
    </citation>
    <scope>NUCLEOTIDE SEQUENCE [LARGE SCALE GENOMIC DNA]</scope>
    <source>
        <strain evidence="1 2">DSM 22012</strain>
    </source>
</reference>
<dbReference type="AlphaFoldDB" id="A0A1H5U2F0"/>
<keyword evidence="2" id="KW-1185">Reference proteome</keyword>
<dbReference type="EMBL" id="FNVQ01000001">
    <property type="protein sequence ID" value="SEF69255.1"/>
    <property type="molecule type" value="Genomic_DNA"/>
</dbReference>
<dbReference type="OrthoDB" id="6088752at2"/>
<accession>A0A1H5U2F0</accession>
<gene>
    <name evidence="1" type="ORF">SAMN05444390_101244</name>
</gene>
<sequence>MRNLKIKATRWQEQSLPADTKRETFASSSLPDNLVDHSICRSDSFLYHRLGIQQNGEQSWYLYALSLTGEPSLWVLGVFDTPGQVDFFLALHSDNPLKVPGLRQLEAGAGWLRINDAGELAYPHYSGVYQVGLKTYRVAAVVSQPGIYTASYGDRDHTEYLGEASEKEICLLLYSHFDSRLRGCKLC</sequence>
<organism evidence="1 2">
    <name type="scientific">Marinobacterium lutimaris</name>
    <dbReference type="NCBI Taxonomy" id="568106"/>
    <lineage>
        <taxon>Bacteria</taxon>
        <taxon>Pseudomonadati</taxon>
        <taxon>Pseudomonadota</taxon>
        <taxon>Gammaproteobacteria</taxon>
        <taxon>Oceanospirillales</taxon>
        <taxon>Oceanospirillaceae</taxon>
        <taxon>Marinobacterium</taxon>
    </lineage>
</organism>
<name>A0A1H5U2F0_9GAMM</name>
<protein>
    <submittedName>
        <fullName evidence="1">Uncharacterized protein</fullName>
    </submittedName>
</protein>
<evidence type="ECO:0000313" key="2">
    <source>
        <dbReference type="Proteomes" id="UP000236745"/>
    </source>
</evidence>
<dbReference type="Proteomes" id="UP000236745">
    <property type="component" value="Unassembled WGS sequence"/>
</dbReference>
<evidence type="ECO:0000313" key="1">
    <source>
        <dbReference type="EMBL" id="SEF69255.1"/>
    </source>
</evidence>
<dbReference type="RefSeq" id="WP_104001263.1">
    <property type="nucleotide sequence ID" value="NZ_FNVQ01000001.1"/>
</dbReference>
<proteinExistence type="predicted"/>